<reference evidence="1 2" key="1">
    <citation type="journal article" date="2023" name="Genes (Basel)">
        <title>Chromosome-Level Genome Assembly and Circadian Gene Repertoire of the Patagonia Blennie Eleginops maclovinus-The Closest Ancestral Proxy of Antarctic Cryonotothenioids.</title>
        <authorList>
            <person name="Cheng C.C."/>
            <person name="Rivera-Colon A.G."/>
            <person name="Minhas B.F."/>
            <person name="Wilson L."/>
            <person name="Rayamajhi N."/>
            <person name="Vargas-Chacoff L."/>
            <person name="Catchen J.M."/>
        </authorList>
    </citation>
    <scope>NUCLEOTIDE SEQUENCE [LARGE SCALE GENOMIC DNA]</scope>
    <source>
        <strain evidence="1">JMC-PN-2008</strain>
    </source>
</reference>
<protein>
    <submittedName>
        <fullName evidence="1">Uncharacterized protein</fullName>
    </submittedName>
</protein>
<comment type="caution">
    <text evidence="1">The sequence shown here is derived from an EMBL/GenBank/DDBJ whole genome shotgun (WGS) entry which is preliminary data.</text>
</comment>
<keyword evidence="2" id="KW-1185">Reference proteome</keyword>
<name>A0AAN7XCW5_ELEMC</name>
<dbReference type="AlphaFoldDB" id="A0AAN7XCW5"/>
<accession>A0AAN7XCW5</accession>
<dbReference type="Proteomes" id="UP001346869">
    <property type="component" value="Unassembled WGS sequence"/>
</dbReference>
<sequence length="106" mass="11551">MFAAGDNTSVGDTGAYADFQRDMNASWKTSSNIKASRASPACCEGGSGLKTHFHRLRDTFACHYTELAARPNHKCFLPSTRHEGKHGQAAGRHTAAVQRFLKTLIV</sequence>
<dbReference type="EMBL" id="JAUZQC010000015">
    <property type="protein sequence ID" value="KAK5858264.1"/>
    <property type="molecule type" value="Genomic_DNA"/>
</dbReference>
<gene>
    <name evidence="1" type="ORF">PBY51_002417</name>
</gene>
<evidence type="ECO:0000313" key="2">
    <source>
        <dbReference type="Proteomes" id="UP001346869"/>
    </source>
</evidence>
<proteinExistence type="predicted"/>
<evidence type="ECO:0000313" key="1">
    <source>
        <dbReference type="EMBL" id="KAK5858264.1"/>
    </source>
</evidence>
<organism evidence="1 2">
    <name type="scientific">Eleginops maclovinus</name>
    <name type="common">Patagonian blennie</name>
    <name type="synonym">Eleginus maclovinus</name>
    <dbReference type="NCBI Taxonomy" id="56733"/>
    <lineage>
        <taxon>Eukaryota</taxon>
        <taxon>Metazoa</taxon>
        <taxon>Chordata</taxon>
        <taxon>Craniata</taxon>
        <taxon>Vertebrata</taxon>
        <taxon>Euteleostomi</taxon>
        <taxon>Actinopterygii</taxon>
        <taxon>Neopterygii</taxon>
        <taxon>Teleostei</taxon>
        <taxon>Neoteleostei</taxon>
        <taxon>Acanthomorphata</taxon>
        <taxon>Eupercaria</taxon>
        <taxon>Perciformes</taxon>
        <taxon>Notothenioidei</taxon>
        <taxon>Eleginopidae</taxon>
        <taxon>Eleginops</taxon>
    </lineage>
</organism>
<reference evidence="1 2" key="2">
    <citation type="journal article" date="2023" name="Mol. Biol. Evol.">
        <title>Genomics of Secondarily Temperate Adaptation in the Only Non-Antarctic Icefish.</title>
        <authorList>
            <person name="Rivera-Colon A.G."/>
            <person name="Rayamajhi N."/>
            <person name="Minhas B.F."/>
            <person name="Madrigal G."/>
            <person name="Bilyk K.T."/>
            <person name="Yoon V."/>
            <person name="Hune M."/>
            <person name="Gregory S."/>
            <person name="Cheng C.H.C."/>
            <person name="Catchen J.M."/>
        </authorList>
    </citation>
    <scope>NUCLEOTIDE SEQUENCE [LARGE SCALE GENOMIC DNA]</scope>
    <source>
        <strain evidence="1">JMC-PN-2008</strain>
    </source>
</reference>